<evidence type="ECO:0000313" key="2">
    <source>
        <dbReference type="Proteomes" id="UP000295252"/>
    </source>
</evidence>
<proteinExistence type="predicted"/>
<protein>
    <submittedName>
        <fullName evidence="1">Uncharacterized protein</fullName>
    </submittedName>
</protein>
<organism evidence="1 2">
    <name type="scientific">Coffea canephora</name>
    <name type="common">Robusta coffee</name>
    <dbReference type="NCBI Taxonomy" id="49390"/>
    <lineage>
        <taxon>Eukaryota</taxon>
        <taxon>Viridiplantae</taxon>
        <taxon>Streptophyta</taxon>
        <taxon>Embryophyta</taxon>
        <taxon>Tracheophyta</taxon>
        <taxon>Spermatophyta</taxon>
        <taxon>Magnoliopsida</taxon>
        <taxon>eudicotyledons</taxon>
        <taxon>Gunneridae</taxon>
        <taxon>Pentapetalae</taxon>
        <taxon>asterids</taxon>
        <taxon>lamiids</taxon>
        <taxon>Gentianales</taxon>
        <taxon>Rubiaceae</taxon>
        <taxon>Ixoroideae</taxon>
        <taxon>Gardenieae complex</taxon>
        <taxon>Bertiereae - Coffeeae clade</taxon>
        <taxon>Coffeeae</taxon>
        <taxon>Coffea</taxon>
    </lineage>
</organism>
<dbReference type="Proteomes" id="UP000295252">
    <property type="component" value="Chromosome I"/>
</dbReference>
<accession>A0A068UFY7</accession>
<dbReference type="AlphaFoldDB" id="A0A068UFY7"/>
<keyword evidence="2" id="KW-1185">Reference proteome</keyword>
<dbReference type="EMBL" id="HG739108">
    <property type="protein sequence ID" value="CDP07104.1"/>
    <property type="molecule type" value="Genomic_DNA"/>
</dbReference>
<dbReference type="Gramene" id="CDP07104">
    <property type="protein sequence ID" value="CDP07104"/>
    <property type="gene ID" value="GSCOC_T00024222001"/>
</dbReference>
<reference evidence="2" key="1">
    <citation type="journal article" date="2014" name="Science">
        <title>The coffee genome provides insight into the convergent evolution of caffeine biosynthesis.</title>
        <authorList>
            <person name="Denoeud F."/>
            <person name="Carretero-Paulet L."/>
            <person name="Dereeper A."/>
            <person name="Droc G."/>
            <person name="Guyot R."/>
            <person name="Pietrella M."/>
            <person name="Zheng C."/>
            <person name="Alberti A."/>
            <person name="Anthony F."/>
            <person name="Aprea G."/>
            <person name="Aury J.M."/>
            <person name="Bento P."/>
            <person name="Bernard M."/>
            <person name="Bocs S."/>
            <person name="Campa C."/>
            <person name="Cenci A."/>
            <person name="Combes M.C."/>
            <person name="Crouzillat D."/>
            <person name="Da Silva C."/>
            <person name="Daddiego L."/>
            <person name="De Bellis F."/>
            <person name="Dussert S."/>
            <person name="Garsmeur O."/>
            <person name="Gayraud T."/>
            <person name="Guignon V."/>
            <person name="Jahn K."/>
            <person name="Jamilloux V."/>
            <person name="Joet T."/>
            <person name="Labadie K."/>
            <person name="Lan T."/>
            <person name="Leclercq J."/>
            <person name="Lepelley M."/>
            <person name="Leroy T."/>
            <person name="Li L.T."/>
            <person name="Librado P."/>
            <person name="Lopez L."/>
            <person name="Munoz A."/>
            <person name="Noel B."/>
            <person name="Pallavicini A."/>
            <person name="Perrotta G."/>
            <person name="Poncet V."/>
            <person name="Pot D."/>
            <person name="Priyono X."/>
            <person name="Rigoreau M."/>
            <person name="Rouard M."/>
            <person name="Rozas J."/>
            <person name="Tranchant-Dubreuil C."/>
            <person name="VanBuren R."/>
            <person name="Zhang Q."/>
            <person name="Andrade A.C."/>
            <person name="Argout X."/>
            <person name="Bertrand B."/>
            <person name="de Kochko A."/>
            <person name="Graziosi G."/>
            <person name="Henry R.J."/>
            <person name="Jayarama X."/>
            <person name="Ming R."/>
            <person name="Nagai C."/>
            <person name="Rounsley S."/>
            <person name="Sankoff D."/>
            <person name="Giuliano G."/>
            <person name="Albert V.A."/>
            <person name="Wincker P."/>
            <person name="Lashermes P."/>
        </authorList>
    </citation>
    <scope>NUCLEOTIDE SEQUENCE [LARGE SCALE GENOMIC DNA]</scope>
    <source>
        <strain evidence="2">cv. DH200-94</strain>
    </source>
</reference>
<sequence>MPRTPSSQNPLAFKSLKAKLEAKKFIHSTETKFKDTEREIYTHATRILGSAFVQNLYNDIPLREWTQKKEEKPNDAHKAKLQVLDHFGQVNACLISKITARELGVDATFHL</sequence>
<gene>
    <name evidence="1" type="ORF">GSCOC_T00024222001</name>
</gene>
<dbReference type="InParanoid" id="A0A068UFY7"/>
<name>A0A068UFY7_COFCA</name>
<evidence type="ECO:0000313" key="1">
    <source>
        <dbReference type="EMBL" id="CDP07104.1"/>
    </source>
</evidence>